<gene>
    <name evidence="2" type="ORF">IAA62_03320</name>
</gene>
<evidence type="ECO:0000313" key="2">
    <source>
        <dbReference type="EMBL" id="HIV01565.1"/>
    </source>
</evidence>
<dbReference type="AlphaFoldDB" id="A0A9D1NEW8"/>
<evidence type="ECO:0000256" key="1">
    <source>
        <dbReference type="SAM" id="Phobius"/>
    </source>
</evidence>
<comment type="caution">
    <text evidence="2">The sequence shown here is derived from an EMBL/GenBank/DDBJ whole genome shotgun (WGS) entry which is preliminary data.</text>
</comment>
<keyword evidence="1" id="KW-0812">Transmembrane</keyword>
<dbReference type="EMBL" id="DVOJ01000012">
    <property type="protein sequence ID" value="HIV01565.1"/>
    <property type="molecule type" value="Genomic_DNA"/>
</dbReference>
<accession>A0A9D1NEW8</accession>
<reference evidence="2" key="2">
    <citation type="journal article" date="2021" name="PeerJ">
        <title>Extensive microbial diversity within the chicken gut microbiome revealed by metagenomics and culture.</title>
        <authorList>
            <person name="Gilroy R."/>
            <person name="Ravi A."/>
            <person name="Getino M."/>
            <person name="Pursley I."/>
            <person name="Horton D.L."/>
            <person name="Alikhan N.F."/>
            <person name="Baker D."/>
            <person name="Gharbi K."/>
            <person name="Hall N."/>
            <person name="Watson M."/>
            <person name="Adriaenssens E.M."/>
            <person name="Foster-Nyarko E."/>
            <person name="Jarju S."/>
            <person name="Secka A."/>
            <person name="Antonio M."/>
            <person name="Oren A."/>
            <person name="Chaudhuri R.R."/>
            <person name="La Ragione R."/>
            <person name="Hildebrand F."/>
            <person name="Pallen M.J."/>
        </authorList>
    </citation>
    <scope>NUCLEOTIDE SEQUENCE</scope>
    <source>
        <strain evidence="2">CHK186-9395</strain>
    </source>
</reference>
<proteinExistence type="predicted"/>
<dbReference type="Proteomes" id="UP000886861">
    <property type="component" value="Unassembled WGS sequence"/>
</dbReference>
<reference evidence="2" key="1">
    <citation type="submission" date="2020-10" db="EMBL/GenBank/DDBJ databases">
        <authorList>
            <person name="Gilroy R."/>
        </authorList>
    </citation>
    <scope>NUCLEOTIDE SEQUENCE</scope>
    <source>
        <strain evidence="2">CHK186-9395</strain>
    </source>
</reference>
<name>A0A9D1NEW8_9FIRM</name>
<sequence length="274" mass="31010">MITFIFTVKKREIKEDFLQRFNVFYGEKEVFIAVEEGKNLNLTPSPEVSAHIAYFNKDTREEDMIESLISRVNAETLVIVRDGEKPIIFEDLKNAVVKQREGYDIVLLKKEKGENKFKTFFSSILKASAAKMFGFNFFDGELTVEVFGANAINILKTNGTGNLAKINRWVGASVGYVNTDVEKKTFKSKKQNNLKLITIFNFLAFILVLAGTIVLGVLVSLPWLAILGLIFLNFVVATIAVYNLLRYYTDYRVGDLTASKVAIIDFVEVKNDKQ</sequence>
<feature type="transmembrane region" description="Helical" evidence="1">
    <location>
        <begin position="223"/>
        <end position="245"/>
    </location>
</feature>
<keyword evidence="1" id="KW-0472">Membrane</keyword>
<feature type="transmembrane region" description="Helical" evidence="1">
    <location>
        <begin position="196"/>
        <end position="217"/>
    </location>
</feature>
<evidence type="ECO:0000313" key="3">
    <source>
        <dbReference type="Proteomes" id="UP000886861"/>
    </source>
</evidence>
<organism evidence="2 3">
    <name type="scientific">Candidatus Caccopulliclostridium gallistercoris</name>
    <dbReference type="NCBI Taxonomy" id="2840719"/>
    <lineage>
        <taxon>Bacteria</taxon>
        <taxon>Bacillati</taxon>
        <taxon>Bacillota</taxon>
        <taxon>Clostridia</taxon>
        <taxon>Candidatus Caccopulliclostridium</taxon>
    </lineage>
</organism>
<keyword evidence="1" id="KW-1133">Transmembrane helix</keyword>
<protein>
    <submittedName>
        <fullName evidence="2">Uncharacterized protein</fullName>
    </submittedName>
</protein>